<organism evidence="3 4">
    <name type="scientific">Parasitella parasitica</name>
    <dbReference type="NCBI Taxonomy" id="35722"/>
    <lineage>
        <taxon>Eukaryota</taxon>
        <taxon>Fungi</taxon>
        <taxon>Fungi incertae sedis</taxon>
        <taxon>Mucoromycota</taxon>
        <taxon>Mucoromycotina</taxon>
        <taxon>Mucoromycetes</taxon>
        <taxon>Mucorales</taxon>
        <taxon>Mucorineae</taxon>
        <taxon>Mucoraceae</taxon>
        <taxon>Parasitella</taxon>
    </lineage>
</organism>
<name>A0A0B7NDR1_9FUNG</name>
<sequence>MLETSSTFGRGENVKLMLVDAGLDHSYDRITRDEWPLFKEKLQQEGAHSSTLPYIEINGQKFYKSVAIMRYISTKLDGKYHGSTPEENQLLDVVAELNDVWFEKMKSAFYGSEELKEEYATKTISAQIEMFEKYYSDRKEGPYLLGKELTYPDFLIYHMIDDNKLSKRLTPNLTKFVDAFEARPNMNKYFKSFSV</sequence>
<dbReference type="InterPro" id="IPR050213">
    <property type="entry name" value="GST_superfamily"/>
</dbReference>
<dbReference type="InterPro" id="IPR004045">
    <property type="entry name" value="Glutathione_S-Trfase_N"/>
</dbReference>
<dbReference type="InterPro" id="IPR036249">
    <property type="entry name" value="Thioredoxin-like_sf"/>
</dbReference>
<dbReference type="SUPFAM" id="SSF47616">
    <property type="entry name" value="GST C-terminal domain-like"/>
    <property type="match status" value="1"/>
</dbReference>
<dbReference type="GO" id="GO:0004364">
    <property type="term" value="F:glutathione transferase activity"/>
    <property type="evidence" value="ECO:0007669"/>
    <property type="project" value="TreeGrafter"/>
</dbReference>
<proteinExistence type="predicted"/>
<feature type="domain" description="GST C-terminal" evidence="2">
    <location>
        <begin position="84"/>
        <end position="195"/>
    </location>
</feature>
<evidence type="ECO:0000313" key="3">
    <source>
        <dbReference type="EMBL" id="CEP13475.1"/>
    </source>
</evidence>
<dbReference type="InterPro" id="IPR040079">
    <property type="entry name" value="Glutathione_S-Trfase"/>
</dbReference>
<feature type="domain" description="GST N-terminal" evidence="1">
    <location>
        <begin position="1"/>
        <end position="80"/>
    </location>
</feature>
<protein>
    <recommendedName>
        <fullName evidence="5">Glutathione transferase</fullName>
    </recommendedName>
</protein>
<evidence type="ECO:0008006" key="5">
    <source>
        <dbReference type="Google" id="ProtNLM"/>
    </source>
</evidence>
<dbReference type="Proteomes" id="UP000054107">
    <property type="component" value="Unassembled WGS sequence"/>
</dbReference>
<dbReference type="SFLD" id="SFLDS00019">
    <property type="entry name" value="Glutathione_Transferase_(cytos"/>
    <property type="match status" value="1"/>
</dbReference>
<dbReference type="GO" id="GO:0006749">
    <property type="term" value="P:glutathione metabolic process"/>
    <property type="evidence" value="ECO:0007669"/>
    <property type="project" value="TreeGrafter"/>
</dbReference>
<evidence type="ECO:0000313" key="4">
    <source>
        <dbReference type="Proteomes" id="UP000054107"/>
    </source>
</evidence>
<dbReference type="OrthoDB" id="414243at2759"/>
<keyword evidence="4" id="KW-1185">Reference proteome</keyword>
<dbReference type="PROSITE" id="PS50405">
    <property type="entry name" value="GST_CTER"/>
    <property type="match status" value="1"/>
</dbReference>
<dbReference type="EMBL" id="LN729787">
    <property type="protein sequence ID" value="CEP13475.1"/>
    <property type="molecule type" value="Genomic_DNA"/>
</dbReference>
<dbReference type="PANTHER" id="PTHR11571:SF150">
    <property type="entry name" value="GLUTATHIONE S-TRANSFERASE"/>
    <property type="match status" value="1"/>
</dbReference>
<dbReference type="STRING" id="35722.A0A0B7NDR1"/>
<accession>A0A0B7NDR1</accession>
<reference evidence="3 4" key="1">
    <citation type="submission" date="2014-09" db="EMBL/GenBank/DDBJ databases">
        <authorList>
            <person name="Ellenberger Sabrina"/>
        </authorList>
    </citation>
    <scope>NUCLEOTIDE SEQUENCE [LARGE SCALE GENOMIC DNA]</scope>
    <source>
        <strain evidence="3 4">CBS 412.66</strain>
    </source>
</reference>
<gene>
    <name evidence="3" type="primary">PARPA_07554.1 scaffold 28415</name>
</gene>
<dbReference type="InterPro" id="IPR004046">
    <property type="entry name" value="GST_C"/>
</dbReference>
<dbReference type="AlphaFoldDB" id="A0A0B7NDR1"/>
<evidence type="ECO:0000259" key="2">
    <source>
        <dbReference type="PROSITE" id="PS50405"/>
    </source>
</evidence>
<dbReference type="PANTHER" id="PTHR11571">
    <property type="entry name" value="GLUTATHIONE S-TRANSFERASE"/>
    <property type="match status" value="1"/>
</dbReference>
<dbReference type="PROSITE" id="PS50404">
    <property type="entry name" value="GST_NTER"/>
    <property type="match status" value="1"/>
</dbReference>
<dbReference type="SUPFAM" id="SSF52833">
    <property type="entry name" value="Thioredoxin-like"/>
    <property type="match status" value="1"/>
</dbReference>
<dbReference type="InterPro" id="IPR036282">
    <property type="entry name" value="Glutathione-S-Trfase_C_sf"/>
</dbReference>
<evidence type="ECO:0000259" key="1">
    <source>
        <dbReference type="PROSITE" id="PS50404"/>
    </source>
</evidence>
<dbReference type="Gene3D" id="1.20.1050.10">
    <property type="match status" value="1"/>
</dbReference>
<dbReference type="Gene3D" id="3.40.30.10">
    <property type="entry name" value="Glutaredoxin"/>
    <property type="match status" value="1"/>
</dbReference>
<dbReference type="Pfam" id="PF14497">
    <property type="entry name" value="GST_C_3"/>
    <property type="match status" value="1"/>
</dbReference>
<dbReference type="InterPro" id="IPR010987">
    <property type="entry name" value="Glutathione-S-Trfase_C-like"/>
</dbReference>